<sequence>MKMMILKDFAQIWNSKIPDLSFVQNVQLIRLKHASCKKNLKRFGQIIGFISKTKDNLLNLTNSLNGFYAQVKYKVKEKLKKILNDKQIIEKNI</sequence>
<dbReference type="AlphaFoldDB" id="A0A8S1RS14"/>
<accession>A0A8S1RS14</accession>
<reference evidence="1" key="1">
    <citation type="submission" date="2021-01" db="EMBL/GenBank/DDBJ databases">
        <authorList>
            <consortium name="Genoscope - CEA"/>
            <person name="William W."/>
        </authorList>
    </citation>
    <scope>NUCLEOTIDE SEQUENCE</scope>
</reference>
<dbReference type="EMBL" id="CAJJDN010000251">
    <property type="protein sequence ID" value="CAD8129919.1"/>
    <property type="molecule type" value="Genomic_DNA"/>
</dbReference>
<proteinExistence type="predicted"/>
<protein>
    <submittedName>
        <fullName evidence="1">Uncharacterized protein</fullName>
    </submittedName>
</protein>
<dbReference type="Proteomes" id="UP000692954">
    <property type="component" value="Unassembled WGS sequence"/>
</dbReference>
<evidence type="ECO:0000313" key="1">
    <source>
        <dbReference type="EMBL" id="CAD8129919.1"/>
    </source>
</evidence>
<keyword evidence="2" id="KW-1185">Reference proteome</keyword>
<comment type="caution">
    <text evidence="1">The sequence shown here is derived from an EMBL/GenBank/DDBJ whole genome shotgun (WGS) entry which is preliminary data.</text>
</comment>
<organism evidence="1 2">
    <name type="scientific">Paramecium sonneborni</name>
    <dbReference type="NCBI Taxonomy" id="65129"/>
    <lineage>
        <taxon>Eukaryota</taxon>
        <taxon>Sar</taxon>
        <taxon>Alveolata</taxon>
        <taxon>Ciliophora</taxon>
        <taxon>Intramacronucleata</taxon>
        <taxon>Oligohymenophorea</taxon>
        <taxon>Peniculida</taxon>
        <taxon>Parameciidae</taxon>
        <taxon>Paramecium</taxon>
    </lineage>
</organism>
<evidence type="ECO:0000313" key="2">
    <source>
        <dbReference type="Proteomes" id="UP000692954"/>
    </source>
</evidence>
<name>A0A8S1RS14_9CILI</name>
<gene>
    <name evidence="1" type="ORF">PSON_ATCC_30995.1.T2510007</name>
</gene>